<dbReference type="Pfam" id="PF04525">
    <property type="entry name" value="LOR"/>
    <property type="match status" value="1"/>
</dbReference>
<dbReference type="Gene3D" id="2.40.160.200">
    <property type="entry name" value="LURP1-related"/>
    <property type="match status" value="1"/>
</dbReference>
<dbReference type="InterPro" id="IPR007612">
    <property type="entry name" value="LOR"/>
</dbReference>
<accession>A0A1Y1VJR7</accession>
<keyword evidence="3" id="KW-1185">Reference proteome</keyword>
<dbReference type="EMBL" id="MCFH01000006">
    <property type="protein sequence ID" value="ORX57302.1"/>
    <property type="molecule type" value="Genomic_DNA"/>
</dbReference>
<name>A0A1Y1VJR7_9FUNG</name>
<evidence type="ECO:0008006" key="4">
    <source>
        <dbReference type="Google" id="ProtNLM"/>
    </source>
</evidence>
<evidence type="ECO:0000313" key="3">
    <source>
        <dbReference type="Proteomes" id="UP000193719"/>
    </source>
</evidence>
<evidence type="ECO:0000256" key="1">
    <source>
        <dbReference type="SAM" id="MobiDB-lite"/>
    </source>
</evidence>
<sequence>MRYTDSIYYCSQLSMTRDYSSYSRGSSPLPSPIVSPTSSPASSFLQIPSSLNDGPKSPIDIIAKKRGASYQNLTISTSSIRKKPIYMRSPRVSSSSDYFDSPFTESLPGSPCLNSSITSYSTHSQTSELSINKTIKKPFYMLPIFKPILVTNNNYISSTSSYFRILCNNSKLHQNEFSFLPVNEKYEYIKNNNENIYSCHGVKFSKSKAVLTNNKGATILNIKKKQIFNNNKEKICDIVYLNKLDEHFKIIVEITNKFDNDRVTLVCVCDTYNQTTFIYNNYPEKGGNVIGLIRRLNNFEEKLNRGWVLEISSKVDIPLIMALSIFNLKNMAELISKF</sequence>
<reference evidence="2 3" key="2">
    <citation type="submission" date="2016-08" db="EMBL/GenBank/DDBJ databases">
        <title>Pervasive Adenine N6-methylation of Active Genes in Fungi.</title>
        <authorList>
            <consortium name="DOE Joint Genome Institute"/>
            <person name="Mondo S.J."/>
            <person name="Dannebaum R.O."/>
            <person name="Kuo R.C."/>
            <person name="Labutti K."/>
            <person name="Haridas S."/>
            <person name="Kuo A."/>
            <person name="Salamov A."/>
            <person name="Ahrendt S.R."/>
            <person name="Lipzen A."/>
            <person name="Sullivan W."/>
            <person name="Andreopoulos W.B."/>
            <person name="Clum A."/>
            <person name="Lindquist E."/>
            <person name="Daum C."/>
            <person name="Ramamoorthy G.K."/>
            <person name="Gryganskyi A."/>
            <person name="Culley D."/>
            <person name="Magnuson J.K."/>
            <person name="James T.Y."/>
            <person name="O'Malley M.A."/>
            <person name="Stajich J.E."/>
            <person name="Spatafora J.W."/>
            <person name="Visel A."/>
            <person name="Grigoriev I.V."/>
        </authorList>
    </citation>
    <scope>NUCLEOTIDE SEQUENCE [LARGE SCALE GENOMIC DNA]</scope>
    <source>
        <strain evidence="3">finn</strain>
    </source>
</reference>
<feature type="compositionally biased region" description="Polar residues" evidence="1">
    <location>
        <begin position="34"/>
        <end position="51"/>
    </location>
</feature>
<evidence type="ECO:0000313" key="2">
    <source>
        <dbReference type="EMBL" id="ORX57302.1"/>
    </source>
</evidence>
<organism evidence="2 3">
    <name type="scientific">Piromyces finnis</name>
    <dbReference type="NCBI Taxonomy" id="1754191"/>
    <lineage>
        <taxon>Eukaryota</taxon>
        <taxon>Fungi</taxon>
        <taxon>Fungi incertae sedis</taxon>
        <taxon>Chytridiomycota</taxon>
        <taxon>Chytridiomycota incertae sedis</taxon>
        <taxon>Neocallimastigomycetes</taxon>
        <taxon>Neocallimastigales</taxon>
        <taxon>Neocallimastigaceae</taxon>
        <taxon>Piromyces</taxon>
    </lineage>
</organism>
<gene>
    <name evidence="2" type="ORF">BCR36DRAFT_345406</name>
</gene>
<dbReference type="OrthoDB" id="2136973at2759"/>
<dbReference type="Proteomes" id="UP000193719">
    <property type="component" value="Unassembled WGS sequence"/>
</dbReference>
<reference evidence="2 3" key="1">
    <citation type="submission" date="2016-08" db="EMBL/GenBank/DDBJ databases">
        <title>Genomes of anaerobic fungi encode conserved fungal cellulosomes for biomass hydrolysis.</title>
        <authorList>
            <consortium name="DOE Joint Genome Institute"/>
            <person name="Haitjema C.H."/>
            <person name="Gilmore S.P."/>
            <person name="Henske J.K."/>
            <person name="Solomon K.V."/>
            <person name="De Groot R."/>
            <person name="Kuo A."/>
            <person name="Mondo S.J."/>
            <person name="Salamov A.A."/>
            <person name="Labutti K."/>
            <person name="Zhao Z."/>
            <person name="Chiniquy J."/>
            <person name="Barry K."/>
            <person name="Brewer H.M."/>
            <person name="Purvine S.O."/>
            <person name="Wright A.T."/>
            <person name="Boxma B."/>
            <person name="Van Alen T."/>
            <person name="Hackstein J.H."/>
            <person name="Baker S.E."/>
            <person name="Grigoriev I.V."/>
            <person name="O'Malley M.A."/>
        </authorList>
    </citation>
    <scope>NUCLEOTIDE SEQUENCE [LARGE SCALE GENOMIC DNA]</scope>
    <source>
        <strain evidence="3">finn</strain>
    </source>
</reference>
<comment type="caution">
    <text evidence="2">The sequence shown here is derived from an EMBL/GenBank/DDBJ whole genome shotgun (WGS) entry which is preliminary data.</text>
</comment>
<dbReference type="InterPro" id="IPR038595">
    <property type="entry name" value="LOR_sf"/>
</dbReference>
<proteinExistence type="predicted"/>
<protein>
    <recommendedName>
        <fullName evidence="4">Tubby C-terminal domain-containing protein</fullName>
    </recommendedName>
</protein>
<feature type="region of interest" description="Disordered" evidence="1">
    <location>
        <begin position="18"/>
        <end position="51"/>
    </location>
</feature>
<dbReference type="AlphaFoldDB" id="A0A1Y1VJR7"/>